<dbReference type="Proteomes" id="UP000765509">
    <property type="component" value="Unassembled WGS sequence"/>
</dbReference>
<gene>
    <name evidence="1" type="ORF">O181_029855</name>
</gene>
<organism evidence="1 2">
    <name type="scientific">Austropuccinia psidii MF-1</name>
    <dbReference type="NCBI Taxonomy" id="1389203"/>
    <lineage>
        <taxon>Eukaryota</taxon>
        <taxon>Fungi</taxon>
        <taxon>Dikarya</taxon>
        <taxon>Basidiomycota</taxon>
        <taxon>Pucciniomycotina</taxon>
        <taxon>Pucciniomycetes</taxon>
        <taxon>Pucciniales</taxon>
        <taxon>Sphaerophragmiaceae</taxon>
        <taxon>Austropuccinia</taxon>
    </lineage>
</organism>
<dbReference type="OrthoDB" id="2684341at2759"/>
<keyword evidence="2" id="KW-1185">Reference proteome</keyword>
<evidence type="ECO:0000313" key="1">
    <source>
        <dbReference type="EMBL" id="MBW0490140.1"/>
    </source>
</evidence>
<reference evidence="1" key="1">
    <citation type="submission" date="2021-03" db="EMBL/GenBank/DDBJ databases">
        <title>Draft genome sequence of rust myrtle Austropuccinia psidii MF-1, a brazilian biotype.</title>
        <authorList>
            <person name="Quecine M.C."/>
            <person name="Pachon D.M.R."/>
            <person name="Bonatelli M.L."/>
            <person name="Correr F.H."/>
            <person name="Franceschini L.M."/>
            <person name="Leite T.F."/>
            <person name="Margarido G.R.A."/>
            <person name="Almeida C.A."/>
            <person name="Ferrarezi J.A."/>
            <person name="Labate C.A."/>
        </authorList>
    </citation>
    <scope>NUCLEOTIDE SEQUENCE</scope>
    <source>
        <strain evidence="1">MF-1</strain>
    </source>
</reference>
<name>A0A9Q3CV63_9BASI</name>
<proteinExistence type="predicted"/>
<comment type="caution">
    <text evidence="1">The sequence shown here is derived from an EMBL/GenBank/DDBJ whole genome shotgun (WGS) entry which is preliminary data.</text>
</comment>
<sequence>MSELPEKISVIIWDSSESPSISVTHHTKYIVVLPYFPSFEWNFLRQGPITFNADHNDYYDSSKSFSNNFYSTKSCAAIIGDSRTPSLPSSVHIPSLNYHMSLPSSGDEVFKEIQDVGEENSVSSLHLFFSNMDLPPSSYHESLEELWDEEEDPK</sequence>
<dbReference type="AlphaFoldDB" id="A0A9Q3CV63"/>
<protein>
    <submittedName>
        <fullName evidence="1">Uncharacterized protein</fullName>
    </submittedName>
</protein>
<evidence type="ECO:0000313" key="2">
    <source>
        <dbReference type="Proteomes" id="UP000765509"/>
    </source>
</evidence>
<accession>A0A9Q3CV63</accession>
<dbReference type="EMBL" id="AVOT02010431">
    <property type="protein sequence ID" value="MBW0490140.1"/>
    <property type="molecule type" value="Genomic_DNA"/>
</dbReference>